<gene>
    <name evidence="2" type="ORF">VA596_11820</name>
</gene>
<dbReference type="Proteomes" id="UP001304298">
    <property type="component" value="Unassembled WGS sequence"/>
</dbReference>
<dbReference type="RefSeq" id="WP_323326175.1">
    <property type="nucleotide sequence ID" value="NZ_JAYFSI010000002.1"/>
</dbReference>
<evidence type="ECO:0000256" key="1">
    <source>
        <dbReference type="SAM" id="MobiDB-lite"/>
    </source>
</evidence>
<accession>A0ABU5R202</accession>
<organism evidence="2 3">
    <name type="scientific">Amycolatopsis heterodermiae</name>
    <dbReference type="NCBI Taxonomy" id="3110235"/>
    <lineage>
        <taxon>Bacteria</taxon>
        <taxon>Bacillati</taxon>
        <taxon>Actinomycetota</taxon>
        <taxon>Actinomycetes</taxon>
        <taxon>Pseudonocardiales</taxon>
        <taxon>Pseudonocardiaceae</taxon>
        <taxon>Amycolatopsis</taxon>
    </lineage>
</organism>
<protein>
    <submittedName>
        <fullName evidence="2">Uncharacterized protein</fullName>
    </submittedName>
</protein>
<reference evidence="2 3" key="1">
    <citation type="submission" date="2023-12" db="EMBL/GenBank/DDBJ databases">
        <title>Amycolatopsis sp. V23-08.</title>
        <authorList>
            <person name="Somphong A."/>
        </authorList>
    </citation>
    <scope>NUCLEOTIDE SEQUENCE [LARGE SCALE GENOMIC DNA]</scope>
    <source>
        <strain evidence="2 3">V23-08</strain>
    </source>
</reference>
<feature type="region of interest" description="Disordered" evidence="1">
    <location>
        <begin position="15"/>
        <end position="39"/>
    </location>
</feature>
<sequence length="60" mass="5934">MLSAIAGSSVMKKISTRSACTSKPNGKIRGTVTPAGSTARSSITAGLHAIEASGWSGLDG</sequence>
<dbReference type="EMBL" id="JAYFSI010000002">
    <property type="protein sequence ID" value="MEA5360225.1"/>
    <property type="molecule type" value="Genomic_DNA"/>
</dbReference>
<name>A0ABU5R202_9PSEU</name>
<comment type="caution">
    <text evidence="2">The sequence shown here is derived from an EMBL/GenBank/DDBJ whole genome shotgun (WGS) entry which is preliminary data.</text>
</comment>
<evidence type="ECO:0000313" key="2">
    <source>
        <dbReference type="EMBL" id="MEA5360225.1"/>
    </source>
</evidence>
<proteinExistence type="predicted"/>
<keyword evidence="3" id="KW-1185">Reference proteome</keyword>
<evidence type="ECO:0000313" key="3">
    <source>
        <dbReference type="Proteomes" id="UP001304298"/>
    </source>
</evidence>